<dbReference type="SMART" id="SM00072">
    <property type="entry name" value="GuKc"/>
    <property type="match status" value="1"/>
</dbReference>
<dbReference type="GO" id="GO:0004385">
    <property type="term" value="F:GMP kinase activity"/>
    <property type="evidence" value="ECO:0007669"/>
    <property type="project" value="UniProtKB-EC"/>
</dbReference>
<name>A0ABX6IHU4_9ACTN</name>
<proteinExistence type="inferred from homology"/>
<evidence type="ECO:0000256" key="11">
    <source>
        <dbReference type="HAMAP-Rule" id="MF_00328"/>
    </source>
</evidence>
<dbReference type="Proteomes" id="UP001059836">
    <property type="component" value="Chromosome"/>
</dbReference>
<dbReference type="CDD" id="cd00071">
    <property type="entry name" value="GMPK"/>
    <property type="match status" value="1"/>
</dbReference>
<dbReference type="PANTHER" id="PTHR23117:SF13">
    <property type="entry name" value="GUANYLATE KINASE"/>
    <property type="match status" value="1"/>
</dbReference>
<dbReference type="EC" id="2.7.4.8" evidence="3 11"/>
<feature type="binding site" evidence="11">
    <location>
        <begin position="20"/>
        <end position="27"/>
    </location>
    <ligand>
        <name>ATP</name>
        <dbReference type="ChEBI" id="CHEBI:30616"/>
    </ligand>
</feature>
<accession>A0ABX6IHU4</accession>
<evidence type="ECO:0000256" key="1">
    <source>
        <dbReference type="ARBA" id="ARBA00003531"/>
    </source>
</evidence>
<evidence type="ECO:0000313" key="13">
    <source>
        <dbReference type="EMBL" id="QHN35448.1"/>
    </source>
</evidence>
<dbReference type="NCBIfam" id="TIGR03263">
    <property type="entry name" value="guanyl_kin"/>
    <property type="match status" value="1"/>
</dbReference>
<organism evidence="13 14">
    <name type="scientific">Gordonia pseudamarae</name>
    <dbReference type="NCBI Taxonomy" id="2831662"/>
    <lineage>
        <taxon>Bacteria</taxon>
        <taxon>Bacillati</taxon>
        <taxon>Actinomycetota</taxon>
        <taxon>Actinomycetes</taxon>
        <taxon>Mycobacteriales</taxon>
        <taxon>Gordoniaceae</taxon>
        <taxon>Gordonia</taxon>
    </lineage>
</organism>
<dbReference type="InterPro" id="IPR017665">
    <property type="entry name" value="Guanylate_kinase"/>
</dbReference>
<dbReference type="SUPFAM" id="SSF52540">
    <property type="entry name" value="P-loop containing nucleoside triphosphate hydrolases"/>
    <property type="match status" value="1"/>
</dbReference>
<comment type="function">
    <text evidence="1 11">Essential for recycling GMP and indirectly, cGMP.</text>
</comment>
<keyword evidence="6 11" id="KW-0547">Nucleotide-binding</keyword>
<keyword evidence="14" id="KW-1185">Reference proteome</keyword>
<evidence type="ECO:0000256" key="10">
    <source>
        <dbReference type="ARBA" id="ARBA00048594"/>
    </source>
</evidence>
<dbReference type="InterPro" id="IPR008144">
    <property type="entry name" value="Guanylate_kin-like_dom"/>
</dbReference>
<dbReference type="Gene3D" id="3.40.50.300">
    <property type="entry name" value="P-loop containing nucleotide triphosphate hydrolases"/>
    <property type="match status" value="1"/>
</dbReference>
<dbReference type="InterPro" id="IPR020590">
    <property type="entry name" value="Guanylate_kinase_CS"/>
</dbReference>
<dbReference type="Gene3D" id="3.30.63.10">
    <property type="entry name" value="Guanylate Kinase phosphate binding domain"/>
    <property type="match status" value="1"/>
</dbReference>
<sequence length="205" mass="22608">MSSSAGSTDRPRGRLIVLVGPSAVGKSTVVRRVRELLPDLFFSVSATTREPRPGEVDGRDYRFVSREDFDRMIADDQLLEWADIHGGLQRSGTPARPVEERLAAGEPVLVEVDLTGARNIVTRMPEAITVFIAPPSWDVLVERLTGRGTETPEAVERRLQTARVEMDAVDEFAHVLVNSEVDQVADRLVSLLVGPRQPLQSQENA</sequence>
<keyword evidence="7 11" id="KW-0418">Kinase</keyword>
<dbReference type="PANTHER" id="PTHR23117">
    <property type="entry name" value="GUANYLATE KINASE-RELATED"/>
    <property type="match status" value="1"/>
</dbReference>
<evidence type="ECO:0000256" key="5">
    <source>
        <dbReference type="ARBA" id="ARBA00022679"/>
    </source>
</evidence>
<reference evidence="13" key="1">
    <citation type="journal article" date="2021" name="Nat. Microbiol.">
        <title>Cocultivation of an ultrasmall environmental parasitic bacterium with lytic ability against bacteria associated with wastewater foams.</title>
        <authorList>
            <person name="Batinovic S."/>
            <person name="Rose J.J.A."/>
            <person name="Ratcliffe J."/>
            <person name="Seviour R.J."/>
            <person name="Petrovski S."/>
        </authorList>
    </citation>
    <scope>NUCLEOTIDE SEQUENCE</scope>
    <source>
        <strain evidence="13">CON9</strain>
    </source>
</reference>
<comment type="similarity">
    <text evidence="2 11">Belongs to the guanylate kinase family.</text>
</comment>
<evidence type="ECO:0000313" key="14">
    <source>
        <dbReference type="Proteomes" id="UP001059836"/>
    </source>
</evidence>
<evidence type="ECO:0000256" key="7">
    <source>
        <dbReference type="ARBA" id="ARBA00022777"/>
    </source>
</evidence>
<keyword evidence="5 11" id="KW-0808">Transferase</keyword>
<keyword evidence="8 11" id="KW-0067">ATP-binding</keyword>
<dbReference type="PROSITE" id="PS50052">
    <property type="entry name" value="GUANYLATE_KINASE_2"/>
    <property type="match status" value="1"/>
</dbReference>
<keyword evidence="11" id="KW-0963">Cytoplasm</keyword>
<dbReference type="HAMAP" id="MF_00328">
    <property type="entry name" value="Guanylate_kinase"/>
    <property type="match status" value="1"/>
</dbReference>
<evidence type="ECO:0000256" key="8">
    <source>
        <dbReference type="ARBA" id="ARBA00022840"/>
    </source>
</evidence>
<evidence type="ECO:0000256" key="3">
    <source>
        <dbReference type="ARBA" id="ARBA00012961"/>
    </source>
</evidence>
<feature type="domain" description="Guanylate kinase-like" evidence="12">
    <location>
        <begin position="13"/>
        <end position="193"/>
    </location>
</feature>
<comment type="subcellular location">
    <subcellularLocation>
        <location evidence="11">Cytoplasm</location>
    </subcellularLocation>
</comment>
<dbReference type="EMBL" id="CP045809">
    <property type="protein sequence ID" value="QHN35448.1"/>
    <property type="molecule type" value="Genomic_DNA"/>
</dbReference>
<evidence type="ECO:0000256" key="9">
    <source>
        <dbReference type="ARBA" id="ARBA00030128"/>
    </source>
</evidence>
<evidence type="ECO:0000256" key="6">
    <source>
        <dbReference type="ARBA" id="ARBA00022741"/>
    </source>
</evidence>
<evidence type="ECO:0000256" key="2">
    <source>
        <dbReference type="ARBA" id="ARBA00005790"/>
    </source>
</evidence>
<dbReference type="RefSeq" id="WP_246222302.1">
    <property type="nucleotide sequence ID" value="NZ_CP045806.1"/>
</dbReference>
<gene>
    <name evidence="11" type="primary">gmk</name>
    <name evidence="13" type="ORF">GII31_11690</name>
</gene>
<evidence type="ECO:0000256" key="4">
    <source>
        <dbReference type="ARBA" id="ARBA00016296"/>
    </source>
</evidence>
<dbReference type="PROSITE" id="PS00856">
    <property type="entry name" value="GUANYLATE_KINASE_1"/>
    <property type="match status" value="1"/>
</dbReference>
<evidence type="ECO:0000259" key="12">
    <source>
        <dbReference type="PROSITE" id="PS50052"/>
    </source>
</evidence>
<dbReference type="Pfam" id="PF00625">
    <property type="entry name" value="Guanylate_kin"/>
    <property type="match status" value="1"/>
</dbReference>
<comment type="catalytic activity">
    <reaction evidence="10 11">
        <text>GMP + ATP = GDP + ADP</text>
        <dbReference type="Rhea" id="RHEA:20780"/>
        <dbReference type="ChEBI" id="CHEBI:30616"/>
        <dbReference type="ChEBI" id="CHEBI:58115"/>
        <dbReference type="ChEBI" id="CHEBI:58189"/>
        <dbReference type="ChEBI" id="CHEBI:456216"/>
        <dbReference type="EC" id="2.7.4.8"/>
    </reaction>
</comment>
<protein>
    <recommendedName>
        <fullName evidence="4 11">Guanylate kinase</fullName>
        <ecNumber evidence="3 11">2.7.4.8</ecNumber>
    </recommendedName>
    <alternativeName>
        <fullName evidence="9 11">GMP kinase</fullName>
    </alternativeName>
</protein>
<dbReference type="InterPro" id="IPR008145">
    <property type="entry name" value="GK/Ca_channel_bsu"/>
</dbReference>
<dbReference type="InterPro" id="IPR027417">
    <property type="entry name" value="P-loop_NTPase"/>
</dbReference>